<accession>A0A8K1GBB4</accession>
<dbReference type="InterPro" id="IPR037693">
    <property type="entry name" value="CCDC15"/>
</dbReference>
<sequence>MVPPPKEQRRGAGQPPDRPQSKPPQSRWSVLAERNQSVAPVGAWVESGPGEQSPAFASASRVEEELKEQQRRKAARLRRFQGEVRQRVNRQVRLRRRQELQEAYEAAERESCAALQCSTPWKNTCLFQNLPAPIICGPRAGSGPAQPEEEHEEPFQQRAAELSRAVQQVRRRLASCRTVFPGAWRQEKPDPVPMEEREELLLAGHHDLPAELLEQGTAPNGTGQDDDFYIKIEFKKVCDGSVKDSSLPGPPGRPHSEYQPPLKLWAGVDQEETRKQRQREFLQCRRLFMAVERERVREQQRQQERQHRASQIKRQKENQRWAEEQRMQNVAEQREPSPGQGAWAALAQLQLQERRVRDRQQREKELLRYVEALRAQMREKVKLCNIDLPPLCSCGSDFWDSHPDTCANNCVFYKNHKAYSQALHSVISSCAHAATRPLQDLAALCAHAGRPL</sequence>
<keyword evidence="1" id="KW-0175">Coiled coil</keyword>
<feature type="region of interest" description="Disordered" evidence="2">
    <location>
        <begin position="299"/>
        <end position="338"/>
    </location>
</feature>
<evidence type="ECO:0000313" key="3">
    <source>
        <dbReference type="EMBL" id="TRZ14784.1"/>
    </source>
</evidence>
<feature type="compositionally biased region" description="Basic and acidic residues" evidence="2">
    <location>
        <begin position="1"/>
        <end position="10"/>
    </location>
</feature>
<dbReference type="GO" id="GO:0005813">
    <property type="term" value="C:centrosome"/>
    <property type="evidence" value="ECO:0007669"/>
    <property type="project" value="TreeGrafter"/>
</dbReference>
<evidence type="ECO:0000313" key="4">
    <source>
        <dbReference type="Proteomes" id="UP000796761"/>
    </source>
</evidence>
<gene>
    <name evidence="3" type="ORF">HGM15179_012345</name>
</gene>
<dbReference type="PANTHER" id="PTHR14817:SF2">
    <property type="entry name" value="COILED-COIL DOMAIN-CONTAINING PROTEIN 15"/>
    <property type="match status" value="1"/>
</dbReference>
<feature type="region of interest" description="Disordered" evidence="2">
    <location>
        <begin position="241"/>
        <end position="260"/>
    </location>
</feature>
<organism evidence="3 4">
    <name type="scientific">Zosterops borbonicus</name>
    <dbReference type="NCBI Taxonomy" id="364589"/>
    <lineage>
        <taxon>Eukaryota</taxon>
        <taxon>Metazoa</taxon>
        <taxon>Chordata</taxon>
        <taxon>Craniata</taxon>
        <taxon>Vertebrata</taxon>
        <taxon>Euteleostomi</taxon>
        <taxon>Archelosauria</taxon>
        <taxon>Archosauria</taxon>
        <taxon>Dinosauria</taxon>
        <taxon>Saurischia</taxon>
        <taxon>Theropoda</taxon>
        <taxon>Coelurosauria</taxon>
        <taxon>Aves</taxon>
        <taxon>Neognathae</taxon>
        <taxon>Neoaves</taxon>
        <taxon>Telluraves</taxon>
        <taxon>Australaves</taxon>
        <taxon>Passeriformes</taxon>
        <taxon>Sylvioidea</taxon>
        <taxon>Zosteropidae</taxon>
        <taxon>Zosterops</taxon>
    </lineage>
</organism>
<feature type="region of interest" description="Disordered" evidence="2">
    <location>
        <begin position="138"/>
        <end position="157"/>
    </location>
</feature>
<name>A0A8K1GBB4_9PASS</name>
<proteinExistence type="predicted"/>
<reference evidence="3" key="1">
    <citation type="submission" date="2019-04" db="EMBL/GenBank/DDBJ databases">
        <title>Genome assembly of Zosterops borbonicus 15179.</title>
        <authorList>
            <person name="Leroy T."/>
            <person name="Anselmetti Y."/>
            <person name="Tilak M.-K."/>
            <person name="Nabholz B."/>
        </authorList>
    </citation>
    <scope>NUCLEOTIDE SEQUENCE</scope>
    <source>
        <strain evidence="3">HGM_15179</strain>
        <tissue evidence="3">Muscle</tissue>
    </source>
</reference>
<protein>
    <recommendedName>
        <fullName evidence="5">Coiled-coil domain containing 15</fullName>
    </recommendedName>
</protein>
<feature type="coiled-coil region" evidence="1">
    <location>
        <begin position="59"/>
        <end position="110"/>
    </location>
</feature>
<evidence type="ECO:0000256" key="2">
    <source>
        <dbReference type="SAM" id="MobiDB-lite"/>
    </source>
</evidence>
<evidence type="ECO:0008006" key="5">
    <source>
        <dbReference type="Google" id="ProtNLM"/>
    </source>
</evidence>
<dbReference type="AlphaFoldDB" id="A0A8K1GBB4"/>
<keyword evidence="4" id="KW-1185">Reference proteome</keyword>
<dbReference type="Proteomes" id="UP000796761">
    <property type="component" value="Unassembled WGS sequence"/>
</dbReference>
<dbReference type="OrthoDB" id="10007210at2759"/>
<dbReference type="EMBL" id="SWJQ01000409">
    <property type="protein sequence ID" value="TRZ14784.1"/>
    <property type="molecule type" value="Genomic_DNA"/>
</dbReference>
<dbReference type="PANTHER" id="PTHR14817">
    <property type="entry name" value="COILED-COIL DOMAIN-CONTAINING PROTEIN 15"/>
    <property type="match status" value="1"/>
</dbReference>
<feature type="compositionally biased region" description="Basic and acidic residues" evidence="2">
    <location>
        <begin position="314"/>
        <end position="326"/>
    </location>
</feature>
<feature type="region of interest" description="Disordered" evidence="2">
    <location>
        <begin position="1"/>
        <end position="29"/>
    </location>
</feature>
<evidence type="ECO:0000256" key="1">
    <source>
        <dbReference type="SAM" id="Coils"/>
    </source>
</evidence>
<comment type="caution">
    <text evidence="3">The sequence shown here is derived from an EMBL/GenBank/DDBJ whole genome shotgun (WGS) entry which is preliminary data.</text>
</comment>